<comment type="similarity">
    <text evidence="2 6">Belongs to the Mediator complex subunit 10 family.</text>
</comment>
<comment type="function">
    <text evidence="6">Component of the Mediator complex, a coactivator involved in the regulated transcription of nearly all RNA polymerase II-dependent genes. Mediator functions as a bridge to convey information from gene-specific regulatory proteins to the basal RNA polymerase II transcription machinery. Mediator is recruited to promoters by direct interactions with regulatory proteins and serves as a scaffold for the assembly of a functional preinitiation complex with RNA polymerase II and the general transcription factors.</text>
</comment>
<evidence type="ECO:0000256" key="3">
    <source>
        <dbReference type="ARBA" id="ARBA00023015"/>
    </source>
</evidence>
<name>A0A6G1IQS9_9PLEO</name>
<proteinExistence type="inferred from homology"/>
<keyword evidence="3 6" id="KW-0805">Transcription regulation</keyword>
<comment type="subunit">
    <text evidence="6">Component of the Mediator complex.</text>
</comment>
<keyword evidence="5 6" id="KW-0539">Nucleus</keyword>
<sequence>MAPTALGPVVAVEAQMKDIVQNLYNLMVQSFDHQGNLTHDAMKREIQSLVQNLLKLSQTAPAVYVDIPPEVTSYVEGGRNPDIFTREFVETVQRMNQMLKGRAEAYRLLQETLARDLIDGIPELKDDITRTVESTGGKVPPPRASIT</sequence>
<evidence type="ECO:0000256" key="4">
    <source>
        <dbReference type="ARBA" id="ARBA00023163"/>
    </source>
</evidence>
<dbReference type="GO" id="GO:0006357">
    <property type="term" value="P:regulation of transcription by RNA polymerase II"/>
    <property type="evidence" value="ECO:0007669"/>
    <property type="project" value="InterPro"/>
</dbReference>
<keyword evidence="8" id="KW-1185">Reference proteome</keyword>
<accession>A0A6G1IQS9</accession>
<keyword evidence="4 6" id="KW-0804">Transcription</keyword>
<evidence type="ECO:0000256" key="2">
    <source>
        <dbReference type="ARBA" id="ARBA00005389"/>
    </source>
</evidence>
<protein>
    <recommendedName>
        <fullName evidence="6">Mediator of RNA polymerase II transcription subunit 10</fullName>
    </recommendedName>
    <alternativeName>
        <fullName evidence="6">Mediator complex subunit 10</fullName>
    </alternativeName>
</protein>
<evidence type="ECO:0000256" key="5">
    <source>
        <dbReference type="ARBA" id="ARBA00023242"/>
    </source>
</evidence>
<evidence type="ECO:0000313" key="7">
    <source>
        <dbReference type="EMBL" id="KAF2680340.1"/>
    </source>
</evidence>
<evidence type="ECO:0000256" key="1">
    <source>
        <dbReference type="ARBA" id="ARBA00004123"/>
    </source>
</evidence>
<gene>
    <name evidence="6" type="primary">MED10</name>
    <name evidence="7" type="ORF">K458DRAFT_407362</name>
</gene>
<dbReference type="Pfam" id="PF09748">
    <property type="entry name" value="Med10"/>
    <property type="match status" value="1"/>
</dbReference>
<dbReference type="AlphaFoldDB" id="A0A6G1IQS9"/>
<reference evidence="7" key="1">
    <citation type="journal article" date="2020" name="Stud. Mycol.">
        <title>101 Dothideomycetes genomes: a test case for predicting lifestyles and emergence of pathogens.</title>
        <authorList>
            <person name="Haridas S."/>
            <person name="Albert R."/>
            <person name="Binder M."/>
            <person name="Bloem J."/>
            <person name="Labutti K."/>
            <person name="Salamov A."/>
            <person name="Andreopoulos B."/>
            <person name="Baker S."/>
            <person name="Barry K."/>
            <person name="Bills G."/>
            <person name="Bluhm B."/>
            <person name="Cannon C."/>
            <person name="Castanera R."/>
            <person name="Culley D."/>
            <person name="Daum C."/>
            <person name="Ezra D."/>
            <person name="Gonzalez J."/>
            <person name="Henrissat B."/>
            <person name="Kuo A."/>
            <person name="Liang C."/>
            <person name="Lipzen A."/>
            <person name="Lutzoni F."/>
            <person name="Magnuson J."/>
            <person name="Mondo S."/>
            <person name="Nolan M."/>
            <person name="Ohm R."/>
            <person name="Pangilinan J."/>
            <person name="Park H.-J."/>
            <person name="Ramirez L."/>
            <person name="Alfaro M."/>
            <person name="Sun H."/>
            <person name="Tritt A."/>
            <person name="Yoshinaga Y."/>
            <person name="Zwiers L.-H."/>
            <person name="Turgeon B."/>
            <person name="Goodwin S."/>
            <person name="Spatafora J."/>
            <person name="Crous P."/>
            <person name="Grigoriev I."/>
        </authorList>
    </citation>
    <scope>NUCLEOTIDE SEQUENCE</scope>
    <source>
        <strain evidence="7">CBS 122367</strain>
    </source>
</reference>
<evidence type="ECO:0000313" key="8">
    <source>
        <dbReference type="Proteomes" id="UP000799291"/>
    </source>
</evidence>
<dbReference type="InterPro" id="IPR019145">
    <property type="entry name" value="Mediator_Med10"/>
</dbReference>
<comment type="subcellular location">
    <subcellularLocation>
        <location evidence="1 6">Nucleus</location>
    </subcellularLocation>
</comment>
<organism evidence="7 8">
    <name type="scientific">Lentithecium fluviatile CBS 122367</name>
    <dbReference type="NCBI Taxonomy" id="1168545"/>
    <lineage>
        <taxon>Eukaryota</taxon>
        <taxon>Fungi</taxon>
        <taxon>Dikarya</taxon>
        <taxon>Ascomycota</taxon>
        <taxon>Pezizomycotina</taxon>
        <taxon>Dothideomycetes</taxon>
        <taxon>Pleosporomycetidae</taxon>
        <taxon>Pleosporales</taxon>
        <taxon>Massarineae</taxon>
        <taxon>Lentitheciaceae</taxon>
        <taxon>Lentithecium</taxon>
    </lineage>
</organism>
<dbReference type="EMBL" id="MU005597">
    <property type="protein sequence ID" value="KAF2680340.1"/>
    <property type="molecule type" value="Genomic_DNA"/>
</dbReference>
<dbReference type="OrthoDB" id="337270at2759"/>
<dbReference type="GO" id="GO:0016592">
    <property type="term" value="C:mediator complex"/>
    <property type="evidence" value="ECO:0007669"/>
    <property type="project" value="InterPro"/>
</dbReference>
<dbReference type="Proteomes" id="UP000799291">
    <property type="component" value="Unassembled WGS sequence"/>
</dbReference>
<keyword evidence="6" id="KW-0010">Activator</keyword>
<dbReference type="GO" id="GO:0003712">
    <property type="term" value="F:transcription coregulator activity"/>
    <property type="evidence" value="ECO:0007669"/>
    <property type="project" value="InterPro"/>
</dbReference>
<evidence type="ECO:0000256" key="6">
    <source>
        <dbReference type="RuleBase" id="RU364146"/>
    </source>
</evidence>